<dbReference type="GO" id="GO:0007189">
    <property type="term" value="P:adenylate cyclase-activating G protein-coupled receptor signaling pathway"/>
    <property type="evidence" value="ECO:0007669"/>
    <property type="project" value="TreeGrafter"/>
</dbReference>
<dbReference type="GO" id="GO:0005886">
    <property type="term" value="C:plasma membrane"/>
    <property type="evidence" value="ECO:0007669"/>
    <property type="project" value="TreeGrafter"/>
</dbReference>
<organism evidence="8 9">
    <name type="scientific">Tetrahymena thermophila (strain SB210)</name>
    <dbReference type="NCBI Taxonomy" id="312017"/>
    <lineage>
        <taxon>Eukaryota</taxon>
        <taxon>Sar</taxon>
        <taxon>Alveolata</taxon>
        <taxon>Ciliophora</taxon>
        <taxon>Intramacronucleata</taxon>
        <taxon>Oligohymenophorea</taxon>
        <taxon>Hymenostomatida</taxon>
        <taxon>Tetrahymenina</taxon>
        <taxon>Tetrahymenidae</taxon>
        <taxon>Tetrahymena</taxon>
    </lineage>
</organism>
<feature type="transmembrane region" description="Helical" evidence="6">
    <location>
        <begin position="171"/>
        <end position="190"/>
    </location>
</feature>
<dbReference type="SUPFAM" id="SSF81321">
    <property type="entry name" value="Family A G protein-coupled receptor-like"/>
    <property type="match status" value="1"/>
</dbReference>
<evidence type="ECO:0000256" key="4">
    <source>
        <dbReference type="ARBA" id="ARBA00023136"/>
    </source>
</evidence>
<feature type="transmembrane region" description="Helical" evidence="6">
    <location>
        <begin position="123"/>
        <end position="141"/>
    </location>
</feature>
<feature type="domain" description="G-protein coupled receptors family 2 profile 2" evidence="7">
    <location>
        <begin position="13"/>
        <end position="267"/>
    </location>
</feature>
<dbReference type="PANTHER" id="PTHR23112:SF0">
    <property type="entry name" value="TRANSMEMBRANE PROTEIN 116"/>
    <property type="match status" value="1"/>
</dbReference>
<dbReference type="STRING" id="312017.I7M4K7"/>
<sequence>MQERSRSQQLFITSVLNLTSSSISIICAILVLFAYLKIKEFKTLSIKLYCFMVISDAMYSIAWFFIPQTIKGDEIENNWSCQASAFLLQFGQLSSVFWSTMISHAIYSAIIKGHIEESSLLKKYMVITYGLSGLISSVPFINGSYGPVEYFCWIQISQHDKIGTNQIRMSLFYLPIWVLFLIQIFFYYKIDRFEKKIAKGNNLKHKTHRKFIYYSLIFIETWISPTILRTLNMSEVTSQSVFPLACIAIVTSRLQGFMRFLLYVFSKKITKIIKHYLTSSRIASYHTSSQSNPDIKQNSRKSQKAIFKTIQNSPQKQKLSINNEKQDQNTSISNNQEDLEYDNIKDRDLSFLSIEM</sequence>
<dbReference type="AlphaFoldDB" id="I7M4K7"/>
<evidence type="ECO:0000313" key="9">
    <source>
        <dbReference type="Proteomes" id="UP000009168"/>
    </source>
</evidence>
<name>I7M4K7_TETTS</name>
<evidence type="ECO:0000256" key="3">
    <source>
        <dbReference type="ARBA" id="ARBA00022989"/>
    </source>
</evidence>
<accession>I7M4K7</accession>
<dbReference type="PANTHER" id="PTHR23112">
    <property type="entry name" value="G PROTEIN-COUPLED RECEPTOR 157-RELATED"/>
    <property type="match status" value="1"/>
</dbReference>
<feature type="region of interest" description="Disordered" evidence="5">
    <location>
        <begin position="317"/>
        <end position="336"/>
    </location>
</feature>
<dbReference type="Proteomes" id="UP000009168">
    <property type="component" value="Unassembled WGS sequence"/>
</dbReference>
<proteinExistence type="predicted"/>
<dbReference type="EMBL" id="GG662216">
    <property type="protein sequence ID" value="EAS07547.2"/>
    <property type="molecule type" value="Genomic_DNA"/>
</dbReference>
<reference evidence="9" key="1">
    <citation type="journal article" date="2006" name="PLoS Biol.">
        <title>Macronuclear genome sequence of the ciliate Tetrahymena thermophila, a model eukaryote.</title>
        <authorList>
            <person name="Eisen J.A."/>
            <person name="Coyne R.S."/>
            <person name="Wu M."/>
            <person name="Wu D."/>
            <person name="Thiagarajan M."/>
            <person name="Wortman J.R."/>
            <person name="Badger J.H."/>
            <person name="Ren Q."/>
            <person name="Amedeo P."/>
            <person name="Jones K.M."/>
            <person name="Tallon L.J."/>
            <person name="Delcher A.L."/>
            <person name="Salzberg S.L."/>
            <person name="Silva J.C."/>
            <person name="Haas B.J."/>
            <person name="Majoros W.H."/>
            <person name="Farzad M."/>
            <person name="Carlton J.M."/>
            <person name="Smith R.K. Jr."/>
            <person name="Garg J."/>
            <person name="Pearlman R.E."/>
            <person name="Karrer K.M."/>
            <person name="Sun L."/>
            <person name="Manning G."/>
            <person name="Elde N.C."/>
            <person name="Turkewitz A.P."/>
            <person name="Asai D.J."/>
            <person name="Wilkes D.E."/>
            <person name="Wang Y."/>
            <person name="Cai H."/>
            <person name="Collins K."/>
            <person name="Stewart B.A."/>
            <person name="Lee S.R."/>
            <person name="Wilamowska K."/>
            <person name="Weinberg Z."/>
            <person name="Ruzzo W.L."/>
            <person name="Wloga D."/>
            <person name="Gaertig J."/>
            <person name="Frankel J."/>
            <person name="Tsao C.-C."/>
            <person name="Gorovsky M.A."/>
            <person name="Keeling P.J."/>
            <person name="Waller R.F."/>
            <person name="Patron N.J."/>
            <person name="Cherry J.M."/>
            <person name="Stover N.A."/>
            <person name="Krieger C.J."/>
            <person name="del Toro C."/>
            <person name="Ryder H.F."/>
            <person name="Williamson S.C."/>
            <person name="Barbeau R.A."/>
            <person name="Hamilton E.P."/>
            <person name="Orias E."/>
        </authorList>
    </citation>
    <scope>NUCLEOTIDE SEQUENCE [LARGE SCALE GENOMIC DNA]</scope>
    <source>
        <strain evidence="9">SB210</strain>
    </source>
</reference>
<dbReference type="Gene3D" id="1.20.1070.10">
    <property type="entry name" value="Rhodopsin 7-helix transmembrane proteins"/>
    <property type="match status" value="1"/>
</dbReference>
<feature type="transmembrane region" description="Helical" evidence="6">
    <location>
        <begin position="211"/>
        <end position="228"/>
    </location>
</feature>
<dbReference type="Pfam" id="PF05462">
    <property type="entry name" value="Dicty_CAR"/>
    <property type="match status" value="1"/>
</dbReference>
<comment type="subcellular location">
    <subcellularLocation>
        <location evidence="1">Membrane</location>
        <topology evidence="1">Multi-pass membrane protein</topology>
    </subcellularLocation>
</comment>
<dbReference type="GeneID" id="7833173"/>
<dbReference type="GO" id="GO:0007166">
    <property type="term" value="P:cell surface receptor signaling pathway"/>
    <property type="evidence" value="ECO:0007669"/>
    <property type="project" value="InterPro"/>
</dbReference>
<dbReference type="OrthoDB" id="312739at2759"/>
<keyword evidence="3 6" id="KW-1133">Transmembrane helix</keyword>
<evidence type="ECO:0000259" key="7">
    <source>
        <dbReference type="PROSITE" id="PS50261"/>
    </source>
</evidence>
<evidence type="ECO:0000256" key="2">
    <source>
        <dbReference type="ARBA" id="ARBA00022692"/>
    </source>
</evidence>
<dbReference type="PRINTS" id="PR02001">
    <property type="entry name" value="GCR1CAMPR"/>
</dbReference>
<dbReference type="PROSITE" id="PS50261">
    <property type="entry name" value="G_PROTEIN_RECEP_F2_4"/>
    <property type="match status" value="1"/>
</dbReference>
<keyword evidence="4 6" id="KW-0472">Membrane</keyword>
<feature type="transmembrane region" description="Helical" evidence="6">
    <location>
        <begin position="12"/>
        <end position="36"/>
    </location>
</feature>
<feature type="transmembrane region" description="Helical" evidence="6">
    <location>
        <begin position="86"/>
        <end position="111"/>
    </location>
</feature>
<dbReference type="GO" id="GO:0004930">
    <property type="term" value="F:G protein-coupled receptor activity"/>
    <property type="evidence" value="ECO:0007669"/>
    <property type="project" value="TreeGrafter"/>
</dbReference>
<evidence type="ECO:0000313" key="8">
    <source>
        <dbReference type="EMBL" id="EAS07547.2"/>
    </source>
</evidence>
<protein>
    <submittedName>
        <fullName evidence="8">7 transmembrane receptor secretin family protein</fullName>
    </submittedName>
</protein>
<keyword evidence="9" id="KW-1185">Reference proteome</keyword>
<keyword evidence="2 6" id="KW-0812">Transmembrane</keyword>
<feature type="transmembrane region" description="Helical" evidence="6">
    <location>
        <begin position="240"/>
        <end position="265"/>
    </location>
</feature>
<keyword evidence="8" id="KW-0675">Receptor</keyword>
<dbReference type="KEGG" id="tet:TTHERM_00678130"/>
<dbReference type="RefSeq" id="XP_001027789.2">
    <property type="nucleotide sequence ID" value="XM_001027789.2"/>
</dbReference>
<dbReference type="InParanoid" id="I7M4K7"/>
<dbReference type="InterPro" id="IPR022343">
    <property type="entry name" value="GCR1-cAMP_receptor"/>
</dbReference>
<evidence type="ECO:0000256" key="6">
    <source>
        <dbReference type="SAM" id="Phobius"/>
    </source>
</evidence>
<dbReference type="InterPro" id="IPR017981">
    <property type="entry name" value="GPCR_2-like_7TM"/>
</dbReference>
<evidence type="ECO:0000256" key="5">
    <source>
        <dbReference type="SAM" id="MobiDB-lite"/>
    </source>
</evidence>
<evidence type="ECO:0000256" key="1">
    <source>
        <dbReference type="ARBA" id="ARBA00004141"/>
    </source>
</evidence>
<feature type="transmembrane region" description="Helical" evidence="6">
    <location>
        <begin position="48"/>
        <end position="66"/>
    </location>
</feature>
<gene>
    <name evidence="8" type="ORF">TTHERM_00678130</name>
</gene>